<evidence type="ECO:0008006" key="2">
    <source>
        <dbReference type="Google" id="ProtNLM"/>
    </source>
</evidence>
<dbReference type="EMBL" id="UOFT01000039">
    <property type="protein sequence ID" value="VAW94502.1"/>
    <property type="molecule type" value="Genomic_DNA"/>
</dbReference>
<proteinExistence type="predicted"/>
<reference evidence="1" key="1">
    <citation type="submission" date="2018-06" db="EMBL/GenBank/DDBJ databases">
        <authorList>
            <person name="Zhirakovskaya E."/>
        </authorList>
    </citation>
    <scope>NUCLEOTIDE SEQUENCE</scope>
</reference>
<organism evidence="1">
    <name type="scientific">hydrothermal vent metagenome</name>
    <dbReference type="NCBI Taxonomy" id="652676"/>
    <lineage>
        <taxon>unclassified sequences</taxon>
        <taxon>metagenomes</taxon>
        <taxon>ecological metagenomes</taxon>
    </lineage>
</organism>
<evidence type="ECO:0000313" key="1">
    <source>
        <dbReference type="EMBL" id="VAW94502.1"/>
    </source>
</evidence>
<name>A0A3B1A439_9ZZZZ</name>
<protein>
    <recommendedName>
        <fullName evidence="2">Roadblock/LAMTOR2 domain-containing protein</fullName>
    </recommendedName>
</protein>
<sequence length="135" mass="14414">MASINDVCKTIINNVDDAMAAGVVDLSTGLLLGVHHNVPYFTQSYLDAVAAAAVDMFRGRGVTGVEKRLSESRGEEVKNTMQEIQMTTPKTFHFMQVIPGKPNALAVLITGKGVNLGMGWAGLRAAINDLEPLCP</sequence>
<accession>A0A3B1A439</accession>
<dbReference type="AlphaFoldDB" id="A0A3B1A439"/>
<gene>
    <name evidence="1" type="ORF">MNBD_GAMMA23-2280</name>
</gene>